<feature type="transmembrane region" description="Helical" evidence="9">
    <location>
        <begin position="531"/>
        <end position="553"/>
    </location>
</feature>
<dbReference type="AlphaFoldDB" id="A0ABD5WR52"/>
<feature type="region of interest" description="Disordered" evidence="8">
    <location>
        <begin position="298"/>
        <end position="324"/>
    </location>
</feature>
<accession>A0ABD5WR52</accession>
<dbReference type="GO" id="GO:0005886">
    <property type="term" value="C:plasma membrane"/>
    <property type="evidence" value="ECO:0007669"/>
    <property type="project" value="UniProtKB-SubCell"/>
</dbReference>
<dbReference type="PANTHER" id="PTHR33406:SF6">
    <property type="entry name" value="MEMBRANE PROTEIN YDGH-RELATED"/>
    <property type="match status" value="1"/>
</dbReference>
<dbReference type="InterPro" id="IPR000731">
    <property type="entry name" value="SSD"/>
</dbReference>
<comment type="similarity">
    <text evidence="2">Belongs to the resistance-nodulation-cell division (RND) (TC 2.A.6) family. MmpL subfamily.</text>
</comment>
<feature type="coiled-coil region" evidence="7">
    <location>
        <begin position="129"/>
        <end position="156"/>
    </location>
</feature>
<evidence type="ECO:0000256" key="3">
    <source>
        <dbReference type="ARBA" id="ARBA00022475"/>
    </source>
</evidence>
<dbReference type="InterPro" id="IPR050545">
    <property type="entry name" value="Mycobact_MmpL"/>
</dbReference>
<evidence type="ECO:0000256" key="5">
    <source>
        <dbReference type="ARBA" id="ARBA00022989"/>
    </source>
</evidence>
<keyword evidence="7" id="KW-0175">Coiled coil</keyword>
<feature type="domain" description="SSD" evidence="10">
    <location>
        <begin position="854"/>
        <end position="1014"/>
    </location>
</feature>
<dbReference type="PROSITE" id="PS50156">
    <property type="entry name" value="SSD"/>
    <property type="match status" value="2"/>
</dbReference>
<evidence type="ECO:0000256" key="1">
    <source>
        <dbReference type="ARBA" id="ARBA00004651"/>
    </source>
</evidence>
<gene>
    <name evidence="11" type="ORF">ACFQJ6_10965</name>
</gene>
<dbReference type="Pfam" id="PF03176">
    <property type="entry name" value="MMPL"/>
    <property type="match status" value="2"/>
</dbReference>
<evidence type="ECO:0000256" key="9">
    <source>
        <dbReference type="SAM" id="Phobius"/>
    </source>
</evidence>
<feature type="transmembrane region" description="Helical" evidence="9">
    <location>
        <begin position="490"/>
        <end position="510"/>
    </location>
</feature>
<organism evidence="11 12">
    <name type="scientific">Halorussus caseinilyticus</name>
    <dbReference type="NCBI Taxonomy" id="3034025"/>
    <lineage>
        <taxon>Archaea</taxon>
        <taxon>Methanobacteriati</taxon>
        <taxon>Methanobacteriota</taxon>
        <taxon>Stenosarchaea group</taxon>
        <taxon>Halobacteria</taxon>
        <taxon>Halobacteriales</taxon>
        <taxon>Haladaptataceae</taxon>
        <taxon>Halorussus</taxon>
    </lineage>
</organism>
<comment type="subcellular location">
    <subcellularLocation>
        <location evidence="1">Cell membrane</location>
        <topology evidence="1">Multi-pass membrane protein</topology>
    </subcellularLocation>
</comment>
<feature type="transmembrane region" description="Helical" evidence="9">
    <location>
        <begin position="859"/>
        <end position="878"/>
    </location>
</feature>
<feature type="domain" description="SSD" evidence="10">
    <location>
        <begin position="463"/>
        <end position="590"/>
    </location>
</feature>
<feature type="transmembrane region" description="Helical" evidence="9">
    <location>
        <begin position="957"/>
        <end position="983"/>
    </location>
</feature>
<dbReference type="Gene3D" id="1.20.1640.10">
    <property type="entry name" value="Multidrug efflux transporter AcrB transmembrane domain"/>
    <property type="match status" value="2"/>
</dbReference>
<dbReference type="SUPFAM" id="SSF82866">
    <property type="entry name" value="Multidrug efflux transporter AcrB transmembrane domain"/>
    <property type="match status" value="2"/>
</dbReference>
<evidence type="ECO:0000256" key="7">
    <source>
        <dbReference type="SAM" id="Coils"/>
    </source>
</evidence>
<reference evidence="11 12" key="1">
    <citation type="journal article" date="2019" name="Int. J. Syst. Evol. Microbiol.">
        <title>The Global Catalogue of Microorganisms (GCM) 10K type strain sequencing project: providing services to taxonomists for standard genome sequencing and annotation.</title>
        <authorList>
            <consortium name="The Broad Institute Genomics Platform"/>
            <consortium name="The Broad Institute Genome Sequencing Center for Infectious Disease"/>
            <person name="Wu L."/>
            <person name="Ma J."/>
        </authorList>
    </citation>
    <scope>NUCLEOTIDE SEQUENCE [LARGE SCALE GENOMIC DNA]</scope>
    <source>
        <strain evidence="11 12">DT72</strain>
    </source>
</reference>
<evidence type="ECO:0000256" key="4">
    <source>
        <dbReference type="ARBA" id="ARBA00022692"/>
    </source>
</evidence>
<proteinExistence type="inferred from homology"/>
<sequence length="1038" mass="112110">MNGSDLFAAVTEYSRPIIAVLLVLTVLVGAGAPMVEQSSSLDQFQSDSTADRKLDYIETNFATGQQNTTTVQLIVRDGNVLSKDALVETLKLQQDLRNNRTINGTLANDTPTGGVANIVASAALRQEQASGLRKSAAELQQRRQSLNESRAELRQRGQTLNATAATLRESLNRTRGLQTEYERLNASHRRGEVNDSTYRQRSAGIETRLREVRTSTTANLTANQSATFERAFGQVRALQLQLDRLNASLQQGEINQSTYRERATEIRSQFQQAYRLGTRGVLADQYQQLQQRTAELRERGQQLKQDAAKLQQQRQQLQNASRPTLDEQIEQLESMNRSEVESTVESVLSEGGDGPSSQAFAFMPTSYEPGSTEANATMLVVFQQQRGQTVQGMASTSIVESQTAIQQVSKQSMDREVLVFGSGIISEETDQSMADSISIVGPMALIFVVLTLVIAYRDLLDILLGVFGIVAVLVWTFGFMGWAGITFNQIFISVPVLLIGLSIDYAIHVFMRHREEREEHDGESVREGMSVALAGVGVALVWVTATTVIGFLSNLVSPLPPIQDFGIVSSVGIVAALIVFGGLIPALKVEIDTFLESKGFDRQKRAFGTGGGALGSMLSVGSTAARKAPFVVIALTLVLSAGGAYGATQVDTSFEQTDFLAEDPAGWMKDLPEPFAPGDYSAKANLEYVNQNFLRQDSQAQILVEGDVATAGTLEKLQQANDAAREKRDVVVVLSNGEPQIRSPISVMEQVAAQNESFNATLAAADTDGDGVPDRNVEQVYDELFAVAPQDAKGVIHREDGEYRAVRMVVSVKGGASSSTVTEEMRAVADDVDGDGLTATATGQPIVFEIVQNQLLDTVIQSLVITLGATFAFLMLAYRLAHGSATLGAITLLPVAFSVSWILGTMYLLGMPFNVLTGMITSLTVGLGVAYSIHLSERYTMELGRRDTIWQAMNESVTGTGGALLGSAATTVGGFGVLGFAILPALQQFGIITGLTIIYAFLASVLVLPSLLVLWTRYLDPARPAPPTRAPQSQTEAR</sequence>
<dbReference type="EMBL" id="JBHSZH010000005">
    <property type="protein sequence ID" value="MFC7080564.1"/>
    <property type="molecule type" value="Genomic_DNA"/>
</dbReference>
<feature type="compositionally biased region" description="Low complexity" evidence="8">
    <location>
        <begin position="302"/>
        <end position="318"/>
    </location>
</feature>
<feature type="transmembrane region" description="Helical" evidence="9">
    <location>
        <begin position="565"/>
        <end position="587"/>
    </location>
</feature>
<dbReference type="RefSeq" id="WP_382209788.1">
    <property type="nucleotide sequence ID" value="NZ_JBHSZH010000005.1"/>
</dbReference>
<keyword evidence="3" id="KW-1003">Cell membrane</keyword>
<feature type="transmembrane region" description="Helical" evidence="9">
    <location>
        <begin position="462"/>
        <end position="484"/>
    </location>
</feature>
<dbReference type="PANTHER" id="PTHR33406">
    <property type="entry name" value="MEMBRANE PROTEIN MJ1562-RELATED"/>
    <property type="match status" value="1"/>
</dbReference>
<evidence type="ECO:0000313" key="12">
    <source>
        <dbReference type="Proteomes" id="UP001596407"/>
    </source>
</evidence>
<evidence type="ECO:0000313" key="11">
    <source>
        <dbReference type="EMBL" id="MFC7080564.1"/>
    </source>
</evidence>
<feature type="transmembrane region" description="Helical" evidence="9">
    <location>
        <begin position="436"/>
        <end position="455"/>
    </location>
</feature>
<feature type="transmembrane region" description="Helical" evidence="9">
    <location>
        <begin position="628"/>
        <end position="647"/>
    </location>
</feature>
<evidence type="ECO:0000256" key="6">
    <source>
        <dbReference type="ARBA" id="ARBA00023136"/>
    </source>
</evidence>
<evidence type="ECO:0000256" key="2">
    <source>
        <dbReference type="ARBA" id="ARBA00010157"/>
    </source>
</evidence>
<keyword evidence="6 9" id="KW-0472">Membrane</keyword>
<feature type="transmembrane region" description="Helical" evidence="9">
    <location>
        <begin position="885"/>
        <end position="909"/>
    </location>
</feature>
<feature type="transmembrane region" description="Helical" evidence="9">
    <location>
        <begin position="915"/>
        <end position="936"/>
    </location>
</feature>
<feature type="transmembrane region" description="Helical" evidence="9">
    <location>
        <begin position="989"/>
        <end position="1015"/>
    </location>
</feature>
<dbReference type="Proteomes" id="UP001596407">
    <property type="component" value="Unassembled WGS sequence"/>
</dbReference>
<dbReference type="InterPro" id="IPR004869">
    <property type="entry name" value="MMPL_dom"/>
</dbReference>
<keyword evidence="4 9" id="KW-0812">Transmembrane</keyword>
<keyword evidence="5 9" id="KW-1133">Transmembrane helix</keyword>
<protein>
    <submittedName>
        <fullName evidence="11">MMPL family transporter</fullName>
    </submittedName>
</protein>
<keyword evidence="12" id="KW-1185">Reference proteome</keyword>
<evidence type="ECO:0000259" key="10">
    <source>
        <dbReference type="PROSITE" id="PS50156"/>
    </source>
</evidence>
<name>A0ABD5WR52_9EURY</name>
<evidence type="ECO:0000256" key="8">
    <source>
        <dbReference type="SAM" id="MobiDB-lite"/>
    </source>
</evidence>
<comment type="caution">
    <text evidence="11">The sequence shown here is derived from an EMBL/GenBank/DDBJ whole genome shotgun (WGS) entry which is preliminary data.</text>
</comment>